<sequence>MCNTPMCSTFSDGTYRQKMRISDDPVTSMTTFSTSNEFKYFKSHQQVFCHAMGNSNSDTEAGGELYYLNITRNPFQPYFFVEENGQAPPTNQAPVADPILTRDWDSLKASYTRDNPPYSTNNMACTSAYGNRPVCHNLASVTPVLQPAFICRNIGNPDCISLHGPGPT</sequence>
<accession>A0A2V1DES3</accession>
<dbReference type="EMBL" id="KZ805460">
    <property type="protein sequence ID" value="PVH96592.1"/>
    <property type="molecule type" value="Genomic_DNA"/>
</dbReference>
<name>A0A2V1DES3_9PLEO</name>
<proteinExistence type="predicted"/>
<evidence type="ECO:0000313" key="1">
    <source>
        <dbReference type="EMBL" id="PVH96592.1"/>
    </source>
</evidence>
<evidence type="ECO:0000313" key="2">
    <source>
        <dbReference type="Proteomes" id="UP000244855"/>
    </source>
</evidence>
<protein>
    <submittedName>
        <fullName evidence="1">Uncharacterized protein</fullName>
    </submittedName>
</protein>
<keyword evidence="2" id="KW-1185">Reference proteome</keyword>
<dbReference type="AlphaFoldDB" id="A0A2V1DES3"/>
<gene>
    <name evidence="1" type="ORF">DM02DRAFT_631863</name>
</gene>
<reference evidence="1 2" key="1">
    <citation type="journal article" date="2018" name="Sci. Rep.">
        <title>Comparative genomics provides insights into the lifestyle and reveals functional heterogeneity of dark septate endophytic fungi.</title>
        <authorList>
            <person name="Knapp D.G."/>
            <person name="Nemeth J.B."/>
            <person name="Barry K."/>
            <person name="Hainaut M."/>
            <person name="Henrissat B."/>
            <person name="Johnson J."/>
            <person name="Kuo A."/>
            <person name="Lim J.H.P."/>
            <person name="Lipzen A."/>
            <person name="Nolan M."/>
            <person name="Ohm R.A."/>
            <person name="Tamas L."/>
            <person name="Grigoriev I.V."/>
            <person name="Spatafora J.W."/>
            <person name="Nagy L.G."/>
            <person name="Kovacs G.M."/>
        </authorList>
    </citation>
    <scope>NUCLEOTIDE SEQUENCE [LARGE SCALE GENOMIC DNA]</scope>
    <source>
        <strain evidence="1 2">DSE2036</strain>
    </source>
</reference>
<dbReference type="Proteomes" id="UP000244855">
    <property type="component" value="Unassembled WGS sequence"/>
</dbReference>
<organism evidence="1 2">
    <name type="scientific">Periconia macrospinosa</name>
    <dbReference type="NCBI Taxonomy" id="97972"/>
    <lineage>
        <taxon>Eukaryota</taxon>
        <taxon>Fungi</taxon>
        <taxon>Dikarya</taxon>
        <taxon>Ascomycota</taxon>
        <taxon>Pezizomycotina</taxon>
        <taxon>Dothideomycetes</taxon>
        <taxon>Pleosporomycetidae</taxon>
        <taxon>Pleosporales</taxon>
        <taxon>Massarineae</taxon>
        <taxon>Periconiaceae</taxon>
        <taxon>Periconia</taxon>
    </lineage>
</organism>